<protein>
    <recommendedName>
        <fullName evidence="4">Sugar transporter SWEET1</fullName>
    </recommendedName>
</protein>
<keyword evidence="7" id="KW-0762">Sugar transport</keyword>
<dbReference type="Pfam" id="PF03083">
    <property type="entry name" value="MtN3_slv"/>
    <property type="match status" value="2"/>
</dbReference>
<proteinExistence type="inferred from homology"/>
<feature type="transmembrane region" description="Helical" evidence="13">
    <location>
        <begin position="120"/>
        <end position="140"/>
    </location>
</feature>
<keyword evidence="8 13" id="KW-0812">Transmembrane</keyword>
<feature type="transmembrane region" description="Helical" evidence="13">
    <location>
        <begin position="152"/>
        <end position="173"/>
    </location>
</feature>
<evidence type="ECO:0000256" key="11">
    <source>
        <dbReference type="ARBA" id="ARBA00023034"/>
    </source>
</evidence>
<reference evidence="14" key="2">
    <citation type="submission" date="2020-10" db="EMBL/GenBank/DDBJ databases">
        <authorList>
            <person name="Cooper E.A."/>
            <person name="Brenton Z.W."/>
            <person name="Flinn B.S."/>
            <person name="Jenkins J."/>
            <person name="Shu S."/>
            <person name="Flowers D."/>
            <person name="Luo F."/>
            <person name="Wang Y."/>
            <person name="Xia P."/>
            <person name="Barry K."/>
            <person name="Daum C."/>
            <person name="Lipzen A."/>
            <person name="Yoshinaga Y."/>
            <person name="Schmutz J."/>
            <person name="Saski C."/>
            <person name="Vermerris W."/>
            <person name="Kresovich S."/>
        </authorList>
    </citation>
    <scope>NUCLEOTIDE SEQUENCE</scope>
</reference>
<feature type="transmembrane region" description="Helical" evidence="13">
    <location>
        <begin position="37"/>
        <end position="58"/>
    </location>
</feature>
<dbReference type="InterPro" id="IPR004316">
    <property type="entry name" value="SWEET_rpt"/>
</dbReference>
<dbReference type="Gene3D" id="1.20.1280.290">
    <property type="match status" value="2"/>
</dbReference>
<gene>
    <name evidence="14" type="ORF">BDA96_03G042100</name>
</gene>
<evidence type="ECO:0000256" key="2">
    <source>
        <dbReference type="ARBA" id="ARBA00004653"/>
    </source>
</evidence>
<evidence type="ECO:0000313" key="14">
    <source>
        <dbReference type="EMBL" id="KAG0536177.1"/>
    </source>
</evidence>
<evidence type="ECO:0000256" key="10">
    <source>
        <dbReference type="ARBA" id="ARBA00022989"/>
    </source>
</evidence>
<dbReference type="SMR" id="A0A921RAB0"/>
<comment type="similarity">
    <text evidence="3">Belongs to the SWEET sugar transporter family.</text>
</comment>
<dbReference type="GO" id="GO:0051119">
    <property type="term" value="F:sugar transmembrane transporter activity"/>
    <property type="evidence" value="ECO:0007669"/>
    <property type="project" value="InterPro"/>
</dbReference>
<evidence type="ECO:0000256" key="1">
    <source>
        <dbReference type="ARBA" id="ARBA00004651"/>
    </source>
</evidence>
<dbReference type="AlphaFoldDB" id="A0A921RAB0"/>
<dbReference type="KEGG" id="sbi:8078749"/>
<dbReference type="PANTHER" id="PTHR10791:SF130">
    <property type="entry name" value="BIDIRECTIONAL SUGAR TRANSPORTER SWEET6-RELATED"/>
    <property type="match status" value="1"/>
</dbReference>
<evidence type="ECO:0000313" key="15">
    <source>
        <dbReference type="Proteomes" id="UP000807115"/>
    </source>
</evidence>
<keyword evidence="6" id="KW-1003">Cell membrane</keyword>
<evidence type="ECO:0000256" key="6">
    <source>
        <dbReference type="ARBA" id="ARBA00022475"/>
    </source>
</evidence>
<accession>A0A921RAB0</accession>
<organism evidence="14 15">
    <name type="scientific">Sorghum bicolor</name>
    <name type="common">Sorghum</name>
    <name type="synonym">Sorghum vulgare</name>
    <dbReference type="NCBI Taxonomy" id="4558"/>
    <lineage>
        <taxon>Eukaryota</taxon>
        <taxon>Viridiplantae</taxon>
        <taxon>Streptophyta</taxon>
        <taxon>Embryophyta</taxon>
        <taxon>Tracheophyta</taxon>
        <taxon>Spermatophyta</taxon>
        <taxon>Magnoliopsida</taxon>
        <taxon>Liliopsida</taxon>
        <taxon>Poales</taxon>
        <taxon>Poaceae</taxon>
        <taxon>PACMAD clade</taxon>
        <taxon>Panicoideae</taxon>
        <taxon>Andropogonodae</taxon>
        <taxon>Andropogoneae</taxon>
        <taxon>Sorghinae</taxon>
        <taxon>Sorghum</taxon>
    </lineage>
</organism>
<keyword evidence="11" id="KW-0333">Golgi apparatus</keyword>
<dbReference type="Proteomes" id="UP000807115">
    <property type="component" value="Chromosome 3"/>
</dbReference>
<dbReference type="GO" id="GO:0000139">
    <property type="term" value="C:Golgi membrane"/>
    <property type="evidence" value="ECO:0007669"/>
    <property type="project" value="UniProtKB-SubCell"/>
</dbReference>
<evidence type="ECO:0000256" key="3">
    <source>
        <dbReference type="ARBA" id="ARBA00007809"/>
    </source>
</evidence>
<dbReference type="EMBL" id="CM027682">
    <property type="protein sequence ID" value="KAG0536177.1"/>
    <property type="molecule type" value="Genomic_DNA"/>
</dbReference>
<comment type="subcellular location">
    <subcellularLocation>
        <location evidence="1">Cell membrane</location>
        <topology evidence="1">Multi-pass membrane protein</topology>
    </subcellularLocation>
    <subcellularLocation>
        <location evidence="2">Golgi apparatus membrane</location>
        <topology evidence="2">Multi-pass membrane protein</topology>
    </subcellularLocation>
</comment>
<name>A0A921RAB0_SORBI</name>
<keyword evidence="10 13" id="KW-1133">Transmembrane helix</keyword>
<dbReference type="OMA" id="LAYSPWH"/>
<feature type="transmembrane region" description="Helical" evidence="13">
    <location>
        <begin position="179"/>
        <end position="204"/>
    </location>
</feature>
<dbReference type="InterPro" id="IPR047664">
    <property type="entry name" value="SWEET"/>
</dbReference>
<keyword evidence="9" id="KW-0677">Repeat</keyword>
<dbReference type="Gramene" id="EES00162">
    <property type="protein sequence ID" value="EES00162"/>
    <property type="gene ID" value="SORBI_3003G038700"/>
</dbReference>
<feature type="transmembrane region" description="Helical" evidence="13">
    <location>
        <begin position="94"/>
        <end position="114"/>
    </location>
</feature>
<evidence type="ECO:0000256" key="9">
    <source>
        <dbReference type="ARBA" id="ARBA00022737"/>
    </source>
</evidence>
<evidence type="ECO:0000256" key="5">
    <source>
        <dbReference type="ARBA" id="ARBA00022448"/>
    </source>
</evidence>
<evidence type="ECO:0000256" key="13">
    <source>
        <dbReference type="SAM" id="Phobius"/>
    </source>
</evidence>
<dbReference type="GO" id="GO:0005886">
    <property type="term" value="C:plasma membrane"/>
    <property type="evidence" value="ECO:0007669"/>
    <property type="project" value="UniProtKB-SubCell"/>
</dbReference>
<dbReference type="OrthoDB" id="409725at2759"/>
<evidence type="ECO:0000256" key="7">
    <source>
        <dbReference type="ARBA" id="ARBA00022597"/>
    </source>
</evidence>
<feature type="transmembrane region" description="Helical" evidence="13">
    <location>
        <begin position="6"/>
        <end position="25"/>
    </location>
</feature>
<feature type="transmembrane region" description="Helical" evidence="13">
    <location>
        <begin position="64"/>
        <end position="87"/>
    </location>
</feature>
<sequence>MVSDVVAFLGFLASFSLFASPAFIFRRIITEASVVGYPFLPYPMAFLNCMIWLFYGTVHTNSDYVIIINSVGMIIEVIFMGFYIWFADGMDLRVALIELFGMGGLGTFVALLGYLWRDTVFGYAGVVSGIIMYGSPLSVARRVFETRNVQNMSLLMALASLTASSVWTAYAFASKPYDFYIAIPNLIGLVLALVQLALYAYYYFNGEEEDVVA</sequence>
<keyword evidence="5" id="KW-0813">Transport</keyword>
<comment type="caution">
    <text evidence="14">The sequence shown here is derived from an EMBL/GenBank/DDBJ whole genome shotgun (WGS) entry which is preliminary data.</text>
</comment>
<keyword evidence="12 13" id="KW-0472">Membrane</keyword>
<evidence type="ECO:0000256" key="4">
    <source>
        <dbReference type="ARBA" id="ARBA00021741"/>
    </source>
</evidence>
<dbReference type="PANTHER" id="PTHR10791">
    <property type="entry name" value="RAG1-ACTIVATING PROTEIN 1"/>
    <property type="match status" value="1"/>
</dbReference>
<reference evidence="14" key="1">
    <citation type="journal article" date="2019" name="BMC Genomics">
        <title>A new reference genome for Sorghum bicolor reveals high levels of sequence similarity between sweet and grain genotypes: implications for the genetics of sugar metabolism.</title>
        <authorList>
            <person name="Cooper E.A."/>
            <person name="Brenton Z.W."/>
            <person name="Flinn B.S."/>
            <person name="Jenkins J."/>
            <person name="Shu S."/>
            <person name="Flowers D."/>
            <person name="Luo F."/>
            <person name="Wang Y."/>
            <person name="Xia P."/>
            <person name="Barry K."/>
            <person name="Daum C."/>
            <person name="Lipzen A."/>
            <person name="Yoshinaga Y."/>
            <person name="Schmutz J."/>
            <person name="Saski C."/>
            <person name="Vermerris W."/>
            <person name="Kresovich S."/>
        </authorList>
    </citation>
    <scope>NUCLEOTIDE SEQUENCE</scope>
</reference>
<evidence type="ECO:0000256" key="12">
    <source>
        <dbReference type="ARBA" id="ARBA00023136"/>
    </source>
</evidence>
<evidence type="ECO:0000256" key="8">
    <source>
        <dbReference type="ARBA" id="ARBA00022692"/>
    </source>
</evidence>
<dbReference type="FunFam" id="1.20.1280.290:FF:000004">
    <property type="entry name" value="Sugar transporter SWEET"/>
    <property type="match status" value="1"/>
</dbReference>